<evidence type="ECO:0008006" key="4">
    <source>
        <dbReference type="Google" id="ProtNLM"/>
    </source>
</evidence>
<proteinExistence type="predicted"/>
<dbReference type="EMBL" id="MUKV01000020">
    <property type="protein sequence ID" value="OQS37202.1"/>
    <property type="molecule type" value="Genomic_DNA"/>
</dbReference>
<feature type="transmembrane region" description="Helical" evidence="1">
    <location>
        <begin position="88"/>
        <end position="108"/>
    </location>
</feature>
<dbReference type="RefSeq" id="WP_081556041.1">
    <property type="nucleotide sequence ID" value="NZ_MUKV01000020.1"/>
</dbReference>
<dbReference type="Proteomes" id="UP000192721">
    <property type="component" value="Unassembled WGS sequence"/>
</dbReference>
<dbReference type="AlphaFoldDB" id="A0A1W0CRK1"/>
<gene>
    <name evidence="2" type="ORF">B0T45_14980</name>
</gene>
<evidence type="ECO:0000256" key="1">
    <source>
        <dbReference type="SAM" id="Phobius"/>
    </source>
</evidence>
<organism evidence="2 3">
    <name type="scientific">Chromobacterium haemolyticum</name>
    <dbReference type="NCBI Taxonomy" id="394935"/>
    <lineage>
        <taxon>Bacteria</taxon>
        <taxon>Pseudomonadati</taxon>
        <taxon>Pseudomonadota</taxon>
        <taxon>Betaproteobacteria</taxon>
        <taxon>Neisseriales</taxon>
        <taxon>Chromobacteriaceae</taxon>
        <taxon>Chromobacterium</taxon>
    </lineage>
</organism>
<reference evidence="2 3" key="1">
    <citation type="submission" date="2017-02" db="EMBL/GenBank/DDBJ databases">
        <title>Chromobacterium haemolyticum H5244.</title>
        <authorList>
            <person name="Gulvik C.A."/>
        </authorList>
    </citation>
    <scope>NUCLEOTIDE SEQUENCE [LARGE SCALE GENOMIC DNA]</scope>
    <source>
        <strain evidence="2 3">H5244</strain>
    </source>
</reference>
<name>A0A1W0CRK1_9NEIS</name>
<sequence>MRLLIDDVVDLLRFRVKPLDEYQYPRWQTLLFLIALGLVASADTAELGNNLTGRMLFMVLFTLAETLCFASFIGLWLRFAKWDGHGSLFGLVAVASGLQFIEPLTSWLPDDAALAVNAVLSIFGILVLVNALAVVSGIHRLRVALGVLLFAPVAMVLLAGALSLGSAAGWVDLPAGVADTARGVEGSVPATDI</sequence>
<keyword evidence="1" id="KW-1133">Transmembrane helix</keyword>
<evidence type="ECO:0000313" key="2">
    <source>
        <dbReference type="EMBL" id="OQS37202.1"/>
    </source>
</evidence>
<feature type="transmembrane region" description="Helical" evidence="1">
    <location>
        <begin position="147"/>
        <end position="171"/>
    </location>
</feature>
<evidence type="ECO:0000313" key="3">
    <source>
        <dbReference type="Proteomes" id="UP000192721"/>
    </source>
</evidence>
<feature type="transmembrane region" description="Helical" evidence="1">
    <location>
        <begin position="54"/>
        <end position="76"/>
    </location>
</feature>
<protein>
    <recommendedName>
        <fullName evidence="4">Yip1 domain-containing protein</fullName>
    </recommendedName>
</protein>
<feature type="transmembrane region" description="Helical" evidence="1">
    <location>
        <begin position="114"/>
        <end position="135"/>
    </location>
</feature>
<comment type="caution">
    <text evidence="2">The sequence shown here is derived from an EMBL/GenBank/DDBJ whole genome shotgun (WGS) entry which is preliminary data.</text>
</comment>
<keyword evidence="1" id="KW-0472">Membrane</keyword>
<accession>A0A1W0CRK1</accession>
<keyword evidence="1" id="KW-0812">Transmembrane</keyword>